<dbReference type="RefSeq" id="XP_065330966.1">
    <property type="nucleotide sequence ID" value="XM_065474894.1"/>
</dbReference>
<dbReference type="EMBL" id="CP142735">
    <property type="protein sequence ID" value="WUR04821.1"/>
    <property type="molecule type" value="Genomic_DNA"/>
</dbReference>
<organism evidence="2 3">
    <name type="scientific">Vairimorpha necatrix</name>
    <dbReference type="NCBI Taxonomy" id="6039"/>
    <lineage>
        <taxon>Eukaryota</taxon>
        <taxon>Fungi</taxon>
        <taxon>Fungi incertae sedis</taxon>
        <taxon>Microsporidia</taxon>
        <taxon>Nosematidae</taxon>
        <taxon>Vairimorpha</taxon>
    </lineage>
</organism>
<keyword evidence="1" id="KW-0732">Signal</keyword>
<protein>
    <submittedName>
        <fullName evidence="2">Uncharacterized protein</fullName>
    </submittedName>
</protein>
<proteinExistence type="predicted"/>
<dbReference type="KEGG" id="vnx:VNE69_10171"/>
<evidence type="ECO:0000256" key="1">
    <source>
        <dbReference type="SAM" id="SignalP"/>
    </source>
</evidence>
<gene>
    <name evidence="2" type="ORF">VNE69_10171</name>
</gene>
<feature type="signal peptide" evidence="1">
    <location>
        <begin position="1"/>
        <end position="18"/>
    </location>
</feature>
<sequence>MRIANTFLVILIIKSAEQQCHELNNYIKTKTTKKQFMKYDLGKKYEIDYLKYDNDKILIFKNNKSNYKIKSYDFVKAFEECKKILLNNETSIKSPKILVYAKNANNSTDYNNIIIRIKNYNTKDDKWYYDMVIEENSGIYNYIFSNKFNDEISCIKNDYIPFLYTFIDSIDEIYYFYEIDITEIDLQKLFEVHVERYCTGDKYQKVILLQMLKLFDFVTLSEVYDITKFQNYKVTSEVERLIDEEDENYTFFEINNSYGSIICKHRENAKIFCYRKNLYKNEKNNQEIFISRPKFAKMKRIVMLMNTKQVKNSEINLIYKLIENNDLTIRILKSIYLNKTSAVHFLFEEILKSSELISKMGLKVLTKSTNAFENYIMIVTGQKKKFTEDGTAFIKYLNNEHNNTSYMIKICLIMELEKIIGENNENKTKLCRILTNIADIINQKNEVGDKDAKFDIIKVFVEIFQYIDIVMSAYENTWEDILVAFSLLKENIKN</sequence>
<dbReference type="GeneID" id="90542653"/>
<feature type="chain" id="PRO_5043601372" evidence="1">
    <location>
        <begin position="19"/>
        <end position="494"/>
    </location>
</feature>
<keyword evidence="3" id="KW-1185">Reference proteome</keyword>
<reference evidence="2" key="1">
    <citation type="journal article" date="2024" name="BMC Genomics">
        <title>Functional annotation of a divergent genome using sequence and structure-based similarity.</title>
        <authorList>
            <person name="Svedberg D."/>
            <person name="Winiger R.R."/>
            <person name="Berg A."/>
            <person name="Sharma H."/>
            <person name="Tellgren-Roth C."/>
            <person name="Debrunner-Vossbrinck B.A."/>
            <person name="Vossbrinck C.R."/>
            <person name="Barandun J."/>
        </authorList>
    </citation>
    <scope>NUCLEOTIDE SEQUENCE</scope>
    <source>
        <strain evidence="2">Illinois isolate</strain>
    </source>
</reference>
<accession>A0AAX4JG85</accession>
<evidence type="ECO:0000313" key="3">
    <source>
        <dbReference type="Proteomes" id="UP001334084"/>
    </source>
</evidence>
<evidence type="ECO:0000313" key="2">
    <source>
        <dbReference type="EMBL" id="WUR04821.1"/>
    </source>
</evidence>
<dbReference type="AlphaFoldDB" id="A0AAX4JG85"/>
<name>A0AAX4JG85_9MICR</name>
<dbReference type="Proteomes" id="UP001334084">
    <property type="component" value="Chromosome 10"/>
</dbReference>